<accession>A0A1Y2ASI2</accession>
<dbReference type="PANTHER" id="PTHR39175:SF1">
    <property type="entry name" value="FAMILY PROTEIN, PUTATIVE (AFU_ORTHOLOGUE AFUA_3G15060)-RELATED"/>
    <property type="match status" value="1"/>
</dbReference>
<dbReference type="Gene3D" id="3.10.180.10">
    <property type="entry name" value="2,3-Dihydroxybiphenyl 1,2-Dioxygenase, domain 1"/>
    <property type="match status" value="1"/>
</dbReference>
<dbReference type="OrthoDB" id="3340372at2759"/>
<reference evidence="2 3" key="1">
    <citation type="submission" date="2016-07" db="EMBL/GenBank/DDBJ databases">
        <title>Pervasive Adenine N6-methylation of Active Genes in Fungi.</title>
        <authorList>
            <consortium name="DOE Joint Genome Institute"/>
            <person name="Mondo S.J."/>
            <person name="Dannebaum R.O."/>
            <person name="Kuo R.C."/>
            <person name="Labutti K."/>
            <person name="Haridas S."/>
            <person name="Kuo A."/>
            <person name="Salamov A."/>
            <person name="Ahrendt S.R."/>
            <person name="Lipzen A."/>
            <person name="Sullivan W."/>
            <person name="Andreopoulos W.B."/>
            <person name="Clum A."/>
            <person name="Lindquist E."/>
            <person name="Daum C."/>
            <person name="Ramamoorthy G.K."/>
            <person name="Gryganskyi A."/>
            <person name="Culley D."/>
            <person name="Magnuson J.K."/>
            <person name="James T.Y."/>
            <person name="O'Malley M.A."/>
            <person name="Stajich J.E."/>
            <person name="Spatafora J.W."/>
            <person name="Visel A."/>
            <person name="Grigoriev I.V."/>
        </authorList>
    </citation>
    <scope>NUCLEOTIDE SEQUENCE [LARGE SCALE GENOMIC DNA]</scope>
    <source>
        <strain evidence="2 3">68-887.2</strain>
    </source>
</reference>
<gene>
    <name evidence="2" type="ORF">BCR39DRAFT_507024</name>
</gene>
<evidence type="ECO:0000313" key="2">
    <source>
        <dbReference type="EMBL" id="ORY25523.1"/>
    </source>
</evidence>
<proteinExistence type="predicted"/>
<protein>
    <submittedName>
        <fullName evidence="2">Uncharacterized protein</fullName>
    </submittedName>
</protein>
<dbReference type="PANTHER" id="PTHR39175">
    <property type="entry name" value="FAMILY PROTEIN, PUTATIVE (AFU_ORTHOLOGUE AFUA_3G15060)-RELATED"/>
    <property type="match status" value="1"/>
</dbReference>
<comment type="caution">
    <text evidence="2">The sequence shown here is derived from an EMBL/GenBank/DDBJ whole genome shotgun (WGS) entry which is preliminary data.</text>
</comment>
<dbReference type="SUPFAM" id="SSF54593">
    <property type="entry name" value="Glyoxalase/Bleomycin resistance protein/Dihydroxybiphenyl dioxygenase"/>
    <property type="match status" value="1"/>
</dbReference>
<dbReference type="EMBL" id="MCFC01000056">
    <property type="protein sequence ID" value="ORY25523.1"/>
    <property type="molecule type" value="Genomic_DNA"/>
</dbReference>
<name>A0A1Y2ASI2_9TREE</name>
<dbReference type="AlphaFoldDB" id="A0A1Y2ASI2"/>
<feature type="region of interest" description="Disordered" evidence="1">
    <location>
        <begin position="104"/>
        <end position="129"/>
    </location>
</feature>
<keyword evidence="3" id="KW-1185">Reference proteome</keyword>
<dbReference type="InParanoid" id="A0A1Y2ASI2"/>
<organism evidence="2 3">
    <name type="scientific">Naematelia encephala</name>
    <dbReference type="NCBI Taxonomy" id="71784"/>
    <lineage>
        <taxon>Eukaryota</taxon>
        <taxon>Fungi</taxon>
        <taxon>Dikarya</taxon>
        <taxon>Basidiomycota</taxon>
        <taxon>Agaricomycotina</taxon>
        <taxon>Tremellomycetes</taxon>
        <taxon>Tremellales</taxon>
        <taxon>Naemateliaceae</taxon>
        <taxon>Naematelia</taxon>
    </lineage>
</organism>
<evidence type="ECO:0000256" key="1">
    <source>
        <dbReference type="SAM" id="MobiDB-lite"/>
    </source>
</evidence>
<sequence>MSDYSPIALQHVNFTVGKGTLHLAEEFYAEVLGFHNDPVPQSEKDILRWFRIGNGPQQIHVAFERQPGHPEISPLSSRHACFILPSKEALFNLQKRIWAHHKSGSLASASMCDEPGEDNSGSKGDEYPTRFFARDYAGNRLEFSSP</sequence>
<dbReference type="InterPro" id="IPR029068">
    <property type="entry name" value="Glyas_Bleomycin-R_OHBP_Dase"/>
</dbReference>
<dbReference type="Proteomes" id="UP000193986">
    <property type="component" value="Unassembled WGS sequence"/>
</dbReference>
<evidence type="ECO:0000313" key="3">
    <source>
        <dbReference type="Proteomes" id="UP000193986"/>
    </source>
</evidence>